<dbReference type="PROSITE" id="PS51257">
    <property type="entry name" value="PROKAR_LIPOPROTEIN"/>
    <property type="match status" value="1"/>
</dbReference>
<evidence type="ECO:0000313" key="2">
    <source>
        <dbReference type="EMBL" id="MBU5674847.1"/>
    </source>
</evidence>
<keyword evidence="1" id="KW-0732">Signal</keyword>
<protein>
    <submittedName>
        <fullName evidence="2">Uncharacterized protein</fullName>
    </submittedName>
</protein>
<feature type="chain" id="PRO_5045600231" evidence="1">
    <location>
        <begin position="32"/>
        <end position="185"/>
    </location>
</feature>
<name>A0ABS6FX92_9FIRM</name>
<feature type="signal peptide" evidence="1">
    <location>
        <begin position="1"/>
        <end position="31"/>
    </location>
</feature>
<accession>A0ABS6FX92</accession>
<gene>
    <name evidence="2" type="ORF">KQI88_00260</name>
</gene>
<sequence length="185" mass="21003">MKKIISMKKLSILFILSIIVLMVACTGNQDADIAEQEKPKGDNHSVSTENQDIHTVEAYVTVIEKLYKEDIGLNSNIKYIAVDTSLIVNLTDEGKAELLKKLESYGFTVLNMTFEELKKQGYIKDLYFEEGILFKIKDKPIKNNSITMNISKWRSGLGAIGYDGLVIEYRNDKWEITKLGDAWIS</sequence>
<evidence type="ECO:0000256" key="1">
    <source>
        <dbReference type="SAM" id="SignalP"/>
    </source>
</evidence>
<dbReference type="EMBL" id="JAHLQK010000001">
    <property type="protein sequence ID" value="MBU5674847.1"/>
    <property type="molecule type" value="Genomic_DNA"/>
</dbReference>
<dbReference type="RefSeq" id="WP_216414366.1">
    <property type="nucleotide sequence ID" value="NZ_JAHLQK010000001.1"/>
</dbReference>
<comment type="caution">
    <text evidence="2">The sequence shown here is derived from an EMBL/GenBank/DDBJ whole genome shotgun (WGS) entry which is preliminary data.</text>
</comment>
<dbReference type="Proteomes" id="UP000779508">
    <property type="component" value="Unassembled WGS sequence"/>
</dbReference>
<organism evidence="2 3">
    <name type="scientific">Alkaliphilus flagellatus</name>
    <dbReference type="NCBI Taxonomy" id="2841507"/>
    <lineage>
        <taxon>Bacteria</taxon>
        <taxon>Bacillati</taxon>
        <taxon>Bacillota</taxon>
        <taxon>Clostridia</taxon>
        <taxon>Peptostreptococcales</taxon>
        <taxon>Natronincolaceae</taxon>
        <taxon>Alkaliphilus</taxon>
    </lineage>
</organism>
<evidence type="ECO:0000313" key="3">
    <source>
        <dbReference type="Proteomes" id="UP000779508"/>
    </source>
</evidence>
<reference evidence="2 3" key="1">
    <citation type="submission" date="2021-06" db="EMBL/GenBank/DDBJ databases">
        <authorList>
            <person name="Sun Q."/>
            <person name="Li D."/>
        </authorList>
    </citation>
    <scope>NUCLEOTIDE SEQUENCE [LARGE SCALE GENOMIC DNA]</scope>
    <source>
        <strain evidence="2 3">MSJ-5</strain>
    </source>
</reference>
<proteinExistence type="predicted"/>
<keyword evidence="3" id="KW-1185">Reference proteome</keyword>